<dbReference type="Pfam" id="PF03885">
    <property type="entry name" value="DUF327"/>
    <property type="match status" value="2"/>
</dbReference>
<dbReference type="Gene3D" id="1.20.120.490">
    <property type="entry name" value="Hypothetical protein TM1646-like domain"/>
    <property type="match status" value="1"/>
</dbReference>
<name>A0A1I3MRY6_9SPIR</name>
<dbReference type="AlphaFoldDB" id="A0A1I3MRY6"/>
<dbReference type="InterPro" id="IPR024042">
    <property type="entry name" value="TM1646-like_dom_sf"/>
</dbReference>
<keyword evidence="2" id="KW-1185">Reference proteome</keyword>
<protein>
    <submittedName>
        <fullName evidence="1">Uncharacterized protein</fullName>
    </submittedName>
</protein>
<accession>A0A1I3MRY6</accession>
<reference evidence="2" key="1">
    <citation type="submission" date="2016-10" db="EMBL/GenBank/DDBJ databases">
        <authorList>
            <person name="Varghese N."/>
            <person name="Submissions S."/>
        </authorList>
    </citation>
    <scope>NUCLEOTIDE SEQUENCE [LARGE SCALE GENOMIC DNA]</scope>
    <source>
        <strain evidence="2">XBD1002</strain>
    </source>
</reference>
<evidence type="ECO:0000313" key="2">
    <source>
        <dbReference type="Proteomes" id="UP000182737"/>
    </source>
</evidence>
<dbReference type="SUPFAM" id="SSF158397">
    <property type="entry name" value="TM1646-like"/>
    <property type="match status" value="1"/>
</dbReference>
<dbReference type="EMBL" id="FORI01000010">
    <property type="protein sequence ID" value="SFI99778.1"/>
    <property type="molecule type" value="Genomic_DNA"/>
</dbReference>
<organism evidence="1 2">
    <name type="scientific">Treponema bryantii</name>
    <dbReference type="NCBI Taxonomy" id="163"/>
    <lineage>
        <taxon>Bacteria</taxon>
        <taxon>Pseudomonadati</taxon>
        <taxon>Spirochaetota</taxon>
        <taxon>Spirochaetia</taxon>
        <taxon>Spirochaetales</taxon>
        <taxon>Treponemataceae</taxon>
        <taxon>Treponema</taxon>
    </lineage>
</organism>
<proteinExistence type="predicted"/>
<dbReference type="RefSeq" id="WP_074933169.1">
    <property type="nucleotide sequence ID" value="NZ_FORI01000010.1"/>
</dbReference>
<dbReference type="OrthoDB" id="359478at2"/>
<evidence type="ECO:0000313" key="1">
    <source>
        <dbReference type="EMBL" id="SFI99778.1"/>
    </source>
</evidence>
<dbReference type="InterPro" id="IPR005585">
    <property type="entry name" value="DUF327"/>
</dbReference>
<sequence>MAEIDSLGSNFYYSGVQNASNEAIKRNTKKEEVRKSDKAKKVDFAKLLKGEEVEEPQFIADGLPLKVRSMSIDDAAVYLADAVGSAGNDFSENQTQENLEKFKTAVSQFIRFVVVNNFDVNTAQRKRRFGKNGQPSRMFFFSDYSVPPTKPKPKFSIEIINEKLDALARETLSNQANNLKILAQVNEIKGLIVDLLSS</sequence>
<dbReference type="Proteomes" id="UP000182737">
    <property type="component" value="Unassembled WGS sequence"/>
</dbReference>
<gene>
    <name evidence="1" type="ORF">SAMN04487775_11073</name>
</gene>